<evidence type="ECO:0000256" key="4">
    <source>
        <dbReference type="PROSITE-ProRule" id="PRU00335"/>
    </source>
</evidence>
<dbReference type="PANTHER" id="PTHR30055:SF146">
    <property type="entry name" value="HTH-TYPE TRANSCRIPTIONAL DUAL REGULATOR CECR"/>
    <property type="match status" value="1"/>
</dbReference>
<evidence type="ECO:0000256" key="1">
    <source>
        <dbReference type="ARBA" id="ARBA00023015"/>
    </source>
</evidence>
<keyword evidence="3" id="KW-0804">Transcription</keyword>
<feature type="DNA-binding region" description="H-T-H motif" evidence="4">
    <location>
        <begin position="42"/>
        <end position="61"/>
    </location>
</feature>
<dbReference type="Proteomes" id="UP000198728">
    <property type="component" value="Unassembled WGS sequence"/>
</dbReference>
<dbReference type="PANTHER" id="PTHR30055">
    <property type="entry name" value="HTH-TYPE TRANSCRIPTIONAL REGULATOR RUTR"/>
    <property type="match status" value="1"/>
</dbReference>
<accession>A0A1I1HHG8</accession>
<dbReference type="OrthoDB" id="9816431at2"/>
<reference evidence="7 8" key="1">
    <citation type="submission" date="2016-10" db="EMBL/GenBank/DDBJ databases">
        <authorList>
            <person name="de Groot N.N."/>
        </authorList>
    </citation>
    <scope>NUCLEOTIDE SEQUENCE [LARGE SCALE GENOMIC DNA]</scope>
    <source>
        <strain evidence="7 8">DSM 19548</strain>
    </source>
</reference>
<evidence type="ECO:0000256" key="5">
    <source>
        <dbReference type="SAM" id="MobiDB-lite"/>
    </source>
</evidence>
<keyword evidence="8" id="KW-1185">Reference proteome</keyword>
<name>A0A1I1HHG8_9RHOB</name>
<dbReference type="AlphaFoldDB" id="A0A1I1HHG8"/>
<dbReference type="Pfam" id="PF00440">
    <property type="entry name" value="TetR_N"/>
    <property type="match status" value="1"/>
</dbReference>
<dbReference type="EMBL" id="FOLG01000003">
    <property type="protein sequence ID" value="SFC23477.1"/>
    <property type="molecule type" value="Genomic_DNA"/>
</dbReference>
<evidence type="ECO:0000259" key="6">
    <source>
        <dbReference type="PROSITE" id="PS50977"/>
    </source>
</evidence>
<dbReference type="InterPro" id="IPR039536">
    <property type="entry name" value="TetR_C_Proteobacteria"/>
</dbReference>
<dbReference type="SUPFAM" id="SSF46689">
    <property type="entry name" value="Homeodomain-like"/>
    <property type="match status" value="1"/>
</dbReference>
<protein>
    <submittedName>
        <fullName evidence="7">Transcriptional regulator, TetR family</fullName>
    </submittedName>
</protein>
<organism evidence="7 8">
    <name type="scientific">Tropicimonas isoalkanivorans</name>
    <dbReference type="NCBI Taxonomy" id="441112"/>
    <lineage>
        <taxon>Bacteria</taxon>
        <taxon>Pseudomonadati</taxon>
        <taxon>Pseudomonadota</taxon>
        <taxon>Alphaproteobacteria</taxon>
        <taxon>Rhodobacterales</taxon>
        <taxon>Roseobacteraceae</taxon>
        <taxon>Tropicimonas</taxon>
    </lineage>
</organism>
<dbReference type="Gene3D" id="1.10.357.10">
    <property type="entry name" value="Tetracycline Repressor, domain 2"/>
    <property type="match status" value="1"/>
</dbReference>
<evidence type="ECO:0000313" key="8">
    <source>
        <dbReference type="Proteomes" id="UP000198728"/>
    </source>
</evidence>
<sequence length="218" mass="24230">MSATQPADSKPRRAAGEDPAKREQILAGAEVVFSRLGFDAASMNDITREAGVSKSTIYVYFANKEELFEALVSLQRDRIFGKATQLLELPGSPREILTRYGMFVAKLLCSERVIRAHRIVIGVTERKPQLGRRFFQGGRQQALRVLGAFLKDQVARGTMEIEDIDLAASQFSELCLANLFRRRLLDDMPEEPSDAEIAPVVSSAVAMFLKFYGVERGG</sequence>
<dbReference type="RefSeq" id="WP_093360136.1">
    <property type="nucleotide sequence ID" value="NZ_FOLG01000003.1"/>
</dbReference>
<dbReference type="GO" id="GO:0000976">
    <property type="term" value="F:transcription cis-regulatory region binding"/>
    <property type="evidence" value="ECO:0007669"/>
    <property type="project" value="TreeGrafter"/>
</dbReference>
<dbReference type="InterPro" id="IPR009057">
    <property type="entry name" value="Homeodomain-like_sf"/>
</dbReference>
<evidence type="ECO:0000256" key="2">
    <source>
        <dbReference type="ARBA" id="ARBA00023125"/>
    </source>
</evidence>
<dbReference type="InterPro" id="IPR036271">
    <property type="entry name" value="Tet_transcr_reg_TetR-rel_C_sf"/>
</dbReference>
<feature type="domain" description="HTH tetR-type" evidence="6">
    <location>
        <begin position="19"/>
        <end position="79"/>
    </location>
</feature>
<dbReference type="Gene3D" id="1.10.10.60">
    <property type="entry name" value="Homeodomain-like"/>
    <property type="match status" value="1"/>
</dbReference>
<dbReference type="PROSITE" id="PS50977">
    <property type="entry name" value="HTH_TETR_2"/>
    <property type="match status" value="1"/>
</dbReference>
<dbReference type="FunFam" id="1.10.10.60:FF:000141">
    <property type="entry name" value="TetR family transcriptional regulator"/>
    <property type="match status" value="1"/>
</dbReference>
<dbReference type="SUPFAM" id="SSF48498">
    <property type="entry name" value="Tetracyclin repressor-like, C-terminal domain"/>
    <property type="match status" value="1"/>
</dbReference>
<dbReference type="PRINTS" id="PR00455">
    <property type="entry name" value="HTHTETR"/>
</dbReference>
<evidence type="ECO:0000313" key="7">
    <source>
        <dbReference type="EMBL" id="SFC23477.1"/>
    </source>
</evidence>
<dbReference type="STRING" id="441112.SAMN04488094_103162"/>
<dbReference type="InterPro" id="IPR001647">
    <property type="entry name" value="HTH_TetR"/>
</dbReference>
<proteinExistence type="predicted"/>
<feature type="region of interest" description="Disordered" evidence="5">
    <location>
        <begin position="1"/>
        <end position="21"/>
    </location>
</feature>
<keyword evidence="1" id="KW-0805">Transcription regulation</keyword>
<gene>
    <name evidence="7" type="ORF">SAMN04488094_103162</name>
</gene>
<keyword evidence="2 4" id="KW-0238">DNA-binding</keyword>
<dbReference type="GO" id="GO:0003700">
    <property type="term" value="F:DNA-binding transcription factor activity"/>
    <property type="evidence" value="ECO:0007669"/>
    <property type="project" value="TreeGrafter"/>
</dbReference>
<evidence type="ECO:0000256" key="3">
    <source>
        <dbReference type="ARBA" id="ARBA00023163"/>
    </source>
</evidence>
<dbReference type="InterPro" id="IPR050109">
    <property type="entry name" value="HTH-type_TetR-like_transc_reg"/>
</dbReference>
<dbReference type="Pfam" id="PF14246">
    <property type="entry name" value="TetR_C_7"/>
    <property type="match status" value="1"/>
</dbReference>
<feature type="compositionally biased region" description="Basic and acidic residues" evidence="5">
    <location>
        <begin position="9"/>
        <end position="21"/>
    </location>
</feature>